<proteinExistence type="predicted"/>
<protein>
    <submittedName>
        <fullName evidence="1">Uncharacterized protein</fullName>
    </submittedName>
</protein>
<dbReference type="EMBL" id="JAHUTI010019935">
    <property type="protein sequence ID" value="MED6238203.1"/>
    <property type="molecule type" value="Genomic_DNA"/>
</dbReference>
<organism evidence="1 2">
    <name type="scientific">Ataeniobius toweri</name>
    <dbReference type="NCBI Taxonomy" id="208326"/>
    <lineage>
        <taxon>Eukaryota</taxon>
        <taxon>Metazoa</taxon>
        <taxon>Chordata</taxon>
        <taxon>Craniata</taxon>
        <taxon>Vertebrata</taxon>
        <taxon>Euteleostomi</taxon>
        <taxon>Actinopterygii</taxon>
        <taxon>Neopterygii</taxon>
        <taxon>Teleostei</taxon>
        <taxon>Neoteleostei</taxon>
        <taxon>Acanthomorphata</taxon>
        <taxon>Ovalentaria</taxon>
        <taxon>Atherinomorphae</taxon>
        <taxon>Cyprinodontiformes</taxon>
        <taxon>Goodeidae</taxon>
        <taxon>Ataeniobius</taxon>
    </lineage>
</organism>
<reference evidence="1 2" key="1">
    <citation type="submission" date="2021-07" db="EMBL/GenBank/DDBJ databases">
        <authorList>
            <person name="Palmer J.M."/>
        </authorList>
    </citation>
    <scope>NUCLEOTIDE SEQUENCE [LARGE SCALE GENOMIC DNA]</scope>
    <source>
        <strain evidence="1 2">AT_MEX2019</strain>
        <tissue evidence="1">Muscle</tissue>
    </source>
</reference>
<comment type="caution">
    <text evidence="1">The sequence shown here is derived from an EMBL/GenBank/DDBJ whole genome shotgun (WGS) entry which is preliminary data.</text>
</comment>
<dbReference type="Proteomes" id="UP001345963">
    <property type="component" value="Unassembled WGS sequence"/>
</dbReference>
<gene>
    <name evidence="1" type="ORF">ATANTOWER_012481</name>
</gene>
<evidence type="ECO:0000313" key="2">
    <source>
        <dbReference type="Proteomes" id="UP001345963"/>
    </source>
</evidence>
<name>A0ABU7AJK5_9TELE</name>
<keyword evidence="2" id="KW-1185">Reference proteome</keyword>
<evidence type="ECO:0000313" key="1">
    <source>
        <dbReference type="EMBL" id="MED6238203.1"/>
    </source>
</evidence>
<sequence length="105" mass="12266">MHADKNIAKGNLERPINLTVIFLDYGRKPENPRMHRENMPGFKPGTFLLKGNNATNFPNMQPSTDTTLRKYCICIFSSFSFYILNCHWQQKVEQIQYLAKIYIPP</sequence>
<accession>A0ABU7AJK5</accession>